<dbReference type="Proteomes" id="UP000789524">
    <property type="component" value="Unassembled WGS sequence"/>
</dbReference>
<dbReference type="AlphaFoldDB" id="A0A8J2R1R1"/>
<dbReference type="EMBL" id="CAKASE010000063">
    <property type="protein sequence ID" value="CAG9569617.1"/>
    <property type="molecule type" value="Genomic_DNA"/>
</dbReference>
<sequence length="212" mass="23997">MKAVHFSTNNVVRAAPGGRVCIDPGLVLVSVLSIDSEGVPPPLTLCIVYEAVCPSPVYGLHPGSATGHSATTRSNDTPTEILGHRRDRERETRHVRTDRHRTRETGDKYLSYRITRTSSERGAHTEVFLELTGAAEEMNRKETTRWTRCFSHNHHQPLITHQYNIQYIQMSVLTYSISHVFYDHDMYELGLNLLELSFSFSLALESLKNSNT</sequence>
<evidence type="ECO:0000313" key="2">
    <source>
        <dbReference type="Proteomes" id="UP000789524"/>
    </source>
</evidence>
<protein>
    <submittedName>
        <fullName evidence="1">(African queen) hypothetical protein</fullName>
    </submittedName>
</protein>
<comment type="caution">
    <text evidence="1">The sequence shown here is derived from an EMBL/GenBank/DDBJ whole genome shotgun (WGS) entry which is preliminary data.</text>
</comment>
<accession>A0A8J2R1R1</accession>
<name>A0A8J2R1R1_9NEOP</name>
<organism evidence="1 2">
    <name type="scientific">Danaus chrysippus</name>
    <name type="common">African queen</name>
    <dbReference type="NCBI Taxonomy" id="151541"/>
    <lineage>
        <taxon>Eukaryota</taxon>
        <taxon>Metazoa</taxon>
        <taxon>Ecdysozoa</taxon>
        <taxon>Arthropoda</taxon>
        <taxon>Hexapoda</taxon>
        <taxon>Insecta</taxon>
        <taxon>Pterygota</taxon>
        <taxon>Neoptera</taxon>
        <taxon>Endopterygota</taxon>
        <taxon>Lepidoptera</taxon>
        <taxon>Glossata</taxon>
        <taxon>Ditrysia</taxon>
        <taxon>Papilionoidea</taxon>
        <taxon>Nymphalidae</taxon>
        <taxon>Danainae</taxon>
        <taxon>Danaini</taxon>
        <taxon>Danaina</taxon>
        <taxon>Danaus</taxon>
        <taxon>Anosia</taxon>
    </lineage>
</organism>
<keyword evidence="2" id="KW-1185">Reference proteome</keyword>
<proteinExistence type="predicted"/>
<gene>
    <name evidence="1" type="ORF">DCHRY22_LOCUS8964</name>
</gene>
<evidence type="ECO:0000313" key="1">
    <source>
        <dbReference type="EMBL" id="CAG9569617.1"/>
    </source>
</evidence>
<reference evidence="1" key="1">
    <citation type="submission" date="2021-09" db="EMBL/GenBank/DDBJ databases">
        <authorList>
            <person name="Martin H S."/>
        </authorList>
    </citation>
    <scope>NUCLEOTIDE SEQUENCE</scope>
</reference>